<dbReference type="GeneID" id="28766221"/>
<feature type="transmembrane region" description="Helical" evidence="5">
    <location>
        <begin position="277"/>
        <end position="296"/>
    </location>
</feature>
<dbReference type="SUPFAM" id="SSF144083">
    <property type="entry name" value="Magnesium transport protein CorA, transmembrane region"/>
    <property type="match status" value="1"/>
</dbReference>
<dbReference type="GO" id="GO:0046873">
    <property type="term" value="F:metal ion transmembrane transporter activity"/>
    <property type="evidence" value="ECO:0007669"/>
    <property type="project" value="InterPro"/>
</dbReference>
<dbReference type="InParanoid" id="A0A177CGC4"/>
<dbReference type="AlphaFoldDB" id="A0A177CGC4"/>
<gene>
    <name evidence="6" type="ORF">CC84DRAFT_1215690</name>
</gene>
<feature type="transmembrane region" description="Helical" evidence="5">
    <location>
        <begin position="245"/>
        <end position="265"/>
    </location>
</feature>
<evidence type="ECO:0008006" key="8">
    <source>
        <dbReference type="Google" id="ProtNLM"/>
    </source>
</evidence>
<evidence type="ECO:0000256" key="1">
    <source>
        <dbReference type="ARBA" id="ARBA00004141"/>
    </source>
</evidence>
<organism evidence="6 7">
    <name type="scientific">Paraphaeosphaeria sporulosa</name>
    <dbReference type="NCBI Taxonomy" id="1460663"/>
    <lineage>
        <taxon>Eukaryota</taxon>
        <taxon>Fungi</taxon>
        <taxon>Dikarya</taxon>
        <taxon>Ascomycota</taxon>
        <taxon>Pezizomycotina</taxon>
        <taxon>Dothideomycetes</taxon>
        <taxon>Pleosporomycetidae</taxon>
        <taxon>Pleosporales</taxon>
        <taxon>Massarineae</taxon>
        <taxon>Didymosphaeriaceae</taxon>
        <taxon>Paraphaeosphaeria</taxon>
    </lineage>
</organism>
<protein>
    <recommendedName>
        <fullName evidence="8">Mg2+ transporter protein</fullName>
    </recommendedName>
</protein>
<evidence type="ECO:0000256" key="2">
    <source>
        <dbReference type="ARBA" id="ARBA00022692"/>
    </source>
</evidence>
<dbReference type="Pfam" id="PF01544">
    <property type="entry name" value="CorA"/>
    <property type="match status" value="1"/>
</dbReference>
<dbReference type="GO" id="GO:0016020">
    <property type="term" value="C:membrane"/>
    <property type="evidence" value="ECO:0007669"/>
    <property type="project" value="UniProtKB-SubCell"/>
</dbReference>
<evidence type="ECO:0000256" key="3">
    <source>
        <dbReference type="ARBA" id="ARBA00022989"/>
    </source>
</evidence>
<dbReference type="Proteomes" id="UP000077069">
    <property type="component" value="Unassembled WGS sequence"/>
</dbReference>
<comment type="subcellular location">
    <subcellularLocation>
        <location evidence="1">Membrane</location>
        <topology evidence="1">Multi-pass membrane protein</topology>
    </subcellularLocation>
</comment>
<keyword evidence="4 5" id="KW-0472">Membrane</keyword>
<keyword evidence="7" id="KW-1185">Reference proteome</keyword>
<sequence length="368" mass="42591">MTTSPPTAKVPDSQSYMDFVRQNYYYLRTVSPSLALDLLEELAASMWLARRINEPMSHRDSTKIILVSFQPERRYFHLWSDSSLRDPRDELRSIYNHLKAMKRFIREVPPSSEGLLILLDLGKNQETFFDRPGRSFGRDEQLLQTATMIGVAEALRYLRFYTRLLKGEMEDWNNKVEGLNCVVDALQRLSHVRGEIHLSEPDIQGAYLLFTNEATLLEARRSIQMAEKSIEMSEKSIKESERVRILTIIAMIFLPVSLASSIFGMNVKNISSDTTPFYAFFVTAIALFIGALIIWAGSSITVRYNKVHYAKVKALDDSKNNGKWWSDTRNALLIHLPWHLRLRAAMTSWWLQEDAMRTLFSIEGRFHR</sequence>
<dbReference type="Gene3D" id="1.20.58.340">
    <property type="entry name" value="Magnesium transport protein CorA, transmembrane region"/>
    <property type="match status" value="1"/>
</dbReference>
<dbReference type="STRING" id="1460663.A0A177CGC4"/>
<proteinExistence type="predicted"/>
<dbReference type="OrthoDB" id="3231000at2759"/>
<evidence type="ECO:0000256" key="5">
    <source>
        <dbReference type="SAM" id="Phobius"/>
    </source>
</evidence>
<reference evidence="6 7" key="1">
    <citation type="submission" date="2016-05" db="EMBL/GenBank/DDBJ databases">
        <title>Comparative analysis of secretome profiles of manganese(II)-oxidizing ascomycete fungi.</title>
        <authorList>
            <consortium name="DOE Joint Genome Institute"/>
            <person name="Zeiner C.A."/>
            <person name="Purvine S.O."/>
            <person name="Zink E.M."/>
            <person name="Wu S."/>
            <person name="Pasa-Tolic L."/>
            <person name="Chaput D.L."/>
            <person name="Haridas S."/>
            <person name="Grigoriev I.V."/>
            <person name="Santelli C.M."/>
            <person name="Hansel C.M."/>
        </authorList>
    </citation>
    <scope>NUCLEOTIDE SEQUENCE [LARGE SCALE GENOMIC DNA]</scope>
    <source>
        <strain evidence="6 7">AP3s5-JAC2a</strain>
    </source>
</reference>
<dbReference type="RefSeq" id="XP_018037008.1">
    <property type="nucleotide sequence ID" value="XM_018182735.1"/>
</dbReference>
<dbReference type="InterPro" id="IPR045863">
    <property type="entry name" value="CorA_TM1_TM2"/>
</dbReference>
<keyword evidence="3 5" id="KW-1133">Transmembrane helix</keyword>
<dbReference type="InterPro" id="IPR002523">
    <property type="entry name" value="MgTranspt_CorA/ZnTranspt_ZntB"/>
</dbReference>
<dbReference type="EMBL" id="KV441551">
    <property type="protein sequence ID" value="OAG06643.1"/>
    <property type="molecule type" value="Genomic_DNA"/>
</dbReference>
<accession>A0A177CGC4</accession>
<evidence type="ECO:0000256" key="4">
    <source>
        <dbReference type="ARBA" id="ARBA00023136"/>
    </source>
</evidence>
<evidence type="ECO:0000313" key="7">
    <source>
        <dbReference type="Proteomes" id="UP000077069"/>
    </source>
</evidence>
<name>A0A177CGC4_9PLEO</name>
<evidence type="ECO:0000313" key="6">
    <source>
        <dbReference type="EMBL" id="OAG06643.1"/>
    </source>
</evidence>
<keyword evidence="2 5" id="KW-0812">Transmembrane</keyword>